<name>A0A2H1VJD3_SPOFR</name>
<evidence type="ECO:0000313" key="2">
    <source>
        <dbReference type="EMBL" id="SOQ40364.1"/>
    </source>
</evidence>
<sequence length="78" mass="8797">MKKSRKGLKGGKNMLEAAQSLPAQPVPNKKHLRQKWSLEETGTKPSLSYVYDVVVFKPNLYKKLYGFLKPLAIAPLNL</sequence>
<dbReference type="AlphaFoldDB" id="A0A2H1VJD3"/>
<dbReference type="EMBL" id="ODYU01002625">
    <property type="protein sequence ID" value="SOQ40364.1"/>
    <property type="molecule type" value="Genomic_DNA"/>
</dbReference>
<accession>A0A2H1VJD3</accession>
<reference evidence="2" key="1">
    <citation type="submission" date="2016-07" db="EMBL/GenBank/DDBJ databases">
        <authorList>
            <person name="Bretaudeau A."/>
        </authorList>
    </citation>
    <scope>NUCLEOTIDE SEQUENCE</scope>
    <source>
        <strain evidence="2">Rice</strain>
        <tissue evidence="2">Whole body</tissue>
    </source>
</reference>
<protein>
    <submittedName>
        <fullName evidence="2">SFRICE_024775</fullName>
    </submittedName>
</protein>
<feature type="region of interest" description="Disordered" evidence="1">
    <location>
        <begin position="1"/>
        <end position="30"/>
    </location>
</feature>
<evidence type="ECO:0000256" key="1">
    <source>
        <dbReference type="SAM" id="MobiDB-lite"/>
    </source>
</evidence>
<proteinExistence type="predicted"/>
<organism evidence="2">
    <name type="scientific">Spodoptera frugiperda</name>
    <name type="common">Fall armyworm</name>
    <dbReference type="NCBI Taxonomy" id="7108"/>
    <lineage>
        <taxon>Eukaryota</taxon>
        <taxon>Metazoa</taxon>
        <taxon>Ecdysozoa</taxon>
        <taxon>Arthropoda</taxon>
        <taxon>Hexapoda</taxon>
        <taxon>Insecta</taxon>
        <taxon>Pterygota</taxon>
        <taxon>Neoptera</taxon>
        <taxon>Endopterygota</taxon>
        <taxon>Lepidoptera</taxon>
        <taxon>Glossata</taxon>
        <taxon>Ditrysia</taxon>
        <taxon>Noctuoidea</taxon>
        <taxon>Noctuidae</taxon>
        <taxon>Amphipyrinae</taxon>
        <taxon>Spodoptera</taxon>
    </lineage>
</organism>
<gene>
    <name evidence="2" type="ORF">SFRICE_024775</name>
</gene>